<sequence>KLAREILKIAERNLQDILSLLILNNGFVNKLEKNTDTINFLKFEKRIFGRSTKPRDKLIIYQVDSEELKVKYWELMKIYNQYEKDLEKIYREIKKNRRRIDKSETKKDMKKIEKEINNLLKQIENNSQNKEKIKNGLNTIFNTSIGIVEVKKLKNRSEFEDLVKEVQISKVKPSELTNVQFNSLFHAFKSVKYMSPPTDTAIPVGDVVLENTLIKEIGLRISANIDDFEDPIDDIKESIDVLRDEIIKESAKNYFSGKT</sequence>
<feature type="non-terminal residue" evidence="2">
    <location>
        <position position="1"/>
    </location>
</feature>
<dbReference type="EMBL" id="BARU01033425">
    <property type="protein sequence ID" value="GAH67324.1"/>
    <property type="molecule type" value="Genomic_DNA"/>
</dbReference>
<evidence type="ECO:0000313" key="2">
    <source>
        <dbReference type="EMBL" id="GAH67324.1"/>
    </source>
</evidence>
<organism evidence="2">
    <name type="scientific">marine sediment metagenome</name>
    <dbReference type="NCBI Taxonomy" id="412755"/>
    <lineage>
        <taxon>unclassified sequences</taxon>
        <taxon>metagenomes</taxon>
        <taxon>ecological metagenomes</taxon>
    </lineage>
</organism>
<reference evidence="2" key="1">
    <citation type="journal article" date="2014" name="Front. Microbiol.">
        <title>High frequency of phylogenetically diverse reductive dehalogenase-homologous genes in deep subseafloor sedimentary metagenomes.</title>
        <authorList>
            <person name="Kawai M."/>
            <person name="Futagami T."/>
            <person name="Toyoda A."/>
            <person name="Takaki Y."/>
            <person name="Nishi S."/>
            <person name="Hori S."/>
            <person name="Arai W."/>
            <person name="Tsubouchi T."/>
            <person name="Morono Y."/>
            <person name="Uchiyama I."/>
            <person name="Ito T."/>
            <person name="Fujiyama A."/>
            <person name="Inagaki F."/>
            <person name="Takami H."/>
        </authorList>
    </citation>
    <scope>NUCLEOTIDE SEQUENCE</scope>
    <source>
        <strain evidence="2">Expedition CK06-06</strain>
    </source>
</reference>
<feature type="coiled-coil region" evidence="1">
    <location>
        <begin position="79"/>
        <end position="136"/>
    </location>
</feature>
<evidence type="ECO:0000256" key="1">
    <source>
        <dbReference type="SAM" id="Coils"/>
    </source>
</evidence>
<accession>X1IMI0</accession>
<comment type="caution">
    <text evidence="2">The sequence shown here is derived from an EMBL/GenBank/DDBJ whole genome shotgun (WGS) entry which is preliminary data.</text>
</comment>
<proteinExistence type="predicted"/>
<name>X1IMI0_9ZZZZ</name>
<gene>
    <name evidence="2" type="ORF">S03H2_52612</name>
</gene>
<keyword evidence="1" id="KW-0175">Coiled coil</keyword>
<dbReference type="AlphaFoldDB" id="X1IMI0"/>
<feature type="non-terminal residue" evidence="2">
    <location>
        <position position="259"/>
    </location>
</feature>
<protein>
    <submittedName>
        <fullName evidence="2">Uncharacterized protein</fullName>
    </submittedName>
</protein>